<proteinExistence type="predicted"/>
<dbReference type="CDD" id="cd01324">
    <property type="entry name" value="cbb3_Oxidase_CcoQ"/>
    <property type="match status" value="1"/>
</dbReference>
<reference evidence="2 3" key="1">
    <citation type="journal article" date="2008" name="BMC Genomics">
        <title>Complete genome of Phenylobacterium zucineum - a novel facultative intracellular bacterium isolated from human erythroleukemia cell line K562.</title>
        <authorList>
            <person name="Luo Y."/>
            <person name="Xu X."/>
            <person name="Ding Z."/>
            <person name="Liu Z."/>
            <person name="Zhang B."/>
            <person name="Yan Z."/>
            <person name="Sun J."/>
            <person name="Hu S."/>
            <person name="Hu X."/>
        </authorList>
    </citation>
    <scope>NUCLEOTIDE SEQUENCE [LARGE SCALE GENOMIC DNA]</scope>
    <source>
        <strain evidence="2 3">HLK1</strain>
    </source>
</reference>
<keyword evidence="3" id="KW-1185">Reference proteome</keyword>
<name>B4R8A3_PHEZH</name>
<evidence type="ECO:0000313" key="3">
    <source>
        <dbReference type="Proteomes" id="UP000001868"/>
    </source>
</evidence>
<gene>
    <name evidence="2" type="ordered locus">PHZ_c2812</name>
</gene>
<evidence type="ECO:0000313" key="2">
    <source>
        <dbReference type="EMBL" id="ACG79221.1"/>
    </source>
</evidence>
<organism evidence="2 3">
    <name type="scientific">Phenylobacterium zucineum (strain HLK1)</name>
    <dbReference type="NCBI Taxonomy" id="450851"/>
    <lineage>
        <taxon>Bacteria</taxon>
        <taxon>Pseudomonadati</taxon>
        <taxon>Pseudomonadota</taxon>
        <taxon>Alphaproteobacteria</taxon>
        <taxon>Caulobacterales</taxon>
        <taxon>Caulobacteraceae</taxon>
        <taxon>Phenylobacterium</taxon>
    </lineage>
</organism>
<evidence type="ECO:0000256" key="1">
    <source>
        <dbReference type="SAM" id="Phobius"/>
    </source>
</evidence>
<dbReference type="STRING" id="450851.PHZ_c2812"/>
<sequence length="57" mass="6304">MSGLTYEAVAQFAQQGGLIYFAAIFVAGVVYALWPKNKEAFDRLAKLPLDKDESDHV</sequence>
<dbReference type="eggNOG" id="COG4736">
    <property type="taxonomic scope" value="Bacteria"/>
</dbReference>
<keyword evidence="1" id="KW-1133">Transmembrane helix</keyword>
<protein>
    <submittedName>
        <fullName evidence="2">Cytochrome c oxidase, CcoQ subunit</fullName>
    </submittedName>
</protein>
<keyword evidence="1" id="KW-0472">Membrane</keyword>
<dbReference type="RefSeq" id="WP_012523359.1">
    <property type="nucleotide sequence ID" value="NC_011144.1"/>
</dbReference>
<dbReference type="InterPro" id="IPR008621">
    <property type="entry name" value="Cbb3-typ_cyt_oxidase_comp"/>
</dbReference>
<dbReference type="OrthoDB" id="7173870at2"/>
<feature type="transmembrane region" description="Helical" evidence="1">
    <location>
        <begin position="12"/>
        <end position="34"/>
    </location>
</feature>
<dbReference type="KEGG" id="pzu:PHZ_c2812"/>
<dbReference type="Proteomes" id="UP000001868">
    <property type="component" value="Chromosome"/>
</dbReference>
<dbReference type="HOGENOM" id="CLU_192294_5_0_5"/>
<dbReference type="EMBL" id="CP000747">
    <property type="protein sequence ID" value="ACG79221.1"/>
    <property type="molecule type" value="Genomic_DNA"/>
</dbReference>
<dbReference type="Pfam" id="PF05545">
    <property type="entry name" value="FixQ"/>
    <property type="match status" value="1"/>
</dbReference>
<dbReference type="AlphaFoldDB" id="B4R8A3"/>
<accession>B4R8A3</accession>
<keyword evidence="1" id="KW-0812">Transmembrane</keyword>